<dbReference type="PANTHER" id="PTHR33202:SF6">
    <property type="entry name" value="ZINC UPTAKE REGULATION PROTEIN"/>
    <property type="match status" value="1"/>
</dbReference>
<keyword evidence="7" id="KW-0479">Metal-binding</keyword>
<evidence type="ECO:0000256" key="4">
    <source>
        <dbReference type="ARBA" id="ARBA00023015"/>
    </source>
</evidence>
<dbReference type="InterPro" id="IPR036390">
    <property type="entry name" value="WH_DNA-bd_sf"/>
</dbReference>
<dbReference type="InterPro" id="IPR036388">
    <property type="entry name" value="WH-like_DNA-bd_sf"/>
</dbReference>
<dbReference type="SUPFAM" id="SSF46785">
    <property type="entry name" value="Winged helix' DNA-binding domain"/>
    <property type="match status" value="1"/>
</dbReference>
<dbReference type="Gene3D" id="1.10.10.10">
    <property type="entry name" value="Winged helix-like DNA-binding domain superfamily/Winged helix DNA-binding domain"/>
    <property type="match status" value="1"/>
</dbReference>
<proteinExistence type="inferred from homology"/>
<evidence type="ECO:0000256" key="3">
    <source>
        <dbReference type="ARBA" id="ARBA00022833"/>
    </source>
</evidence>
<keyword evidence="5 7" id="KW-0238">DNA-binding</keyword>
<dbReference type="Proteomes" id="UP001523550">
    <property type="component" value="Unassembled WGS sequence"/>
</dbReference>
<keyword evidence="9" id="KW-1185">Reference proteome</keyword>
<keyword evidence="3 7" id="KW-0862">Zinc</keyword>
<evidence type="ECO:0000313" key="9">
    <source>
        <dbReference type="Proteomes" id="UP001523550"/>
    </source>
</evidence>
<keyword evidence="7" id="KW-0963">Cytoplasm</keyword>
<reference evidence="8 9" key="1">
    <citation type="submission" date="2022-03" db="EMBL/GenBank/DDBJ databases">
        <title>Genomic Encyclopedia of Type Strains, Phase III (KMG-III): the genomes of soil and plant-associated and newly described type strains.</title>
        <authorList>
            <person name="Whitman W."/>
        </authorList>
    </citation>
    <scope>NUCLEOTIDE SEQUENCE [LARGE SCALE GENOMIC DNA]</scope>
    <source>
        <strain evidence="8 9">BSker1</strain>
    </source>
</reference>
<name>A0ABT1G805_9GAMM</name>
<keyword evidence="6 7" id="KW-0804">Transcription</keyword>
<dbReference type="InterPro" id="IPR002481">
    <property type="entry name" value="FUR"/>
</dbReference>
<gene>
    <name evidence="7" type="primary">fur</name>
    <name evidence="8" type="ORF">J2T60_001404</name>
</gene>
<organism evidence="8 9">
    <name type="scientific">Natronospira proteinivora</name>
    <dbReference type="NCBI Taxonomy" id="1807133"/>
    <lineage>
        <taxon>Bacteria</taxon>
        <taxon>Pseudomonadati</taxon>
        <taxon>Pseudomonadota</taxon>
        <taxon>Gammaproteobacteria</taxon>
        <taxon>Natronospirales</taxon>
        <taxon>Natronospiraceae</taxon>
        <taxon>Natronospira</taxon>
    </lineage>
</organism>
<keyword evidence="7" id="KW-0408">Iron</keyword>
<keyword evidence="4 7" id="KW-0805">Transcription regulation</keyword>
<accession>A0ABT1G805</accession>
<evidence type="ECO:0000256" key="7">
    <source>
        <dbReference type="RuleBase" id="RU364037"/>
    </source>
</evidence>
<keyword evidence="2 7" id="KW-0678">Repressor</keyword>
<dbReference type="PANTHER" id="PTHR33202">
    <property type="entry name" value="ZINC UPTAKE REGULATION PROTEIN"/>
    <property type="match status" value="1"/>
</dbReference>
<evidence type="ECO:0000256" key="2">
    <source>
        <dbReference type="ARBA" id="ARBA00022491"/>
    </source>
</evidence>
<comment type="subcellular location">
    <subcellularLocation>
        <location evidence="7">Cytoplasm</location>
    </subcellularLocation>
</comment>
<protein>
    <recommendedName>
        <fullName evidence="7">Ferric uptake regulation protein</fullName>
    </recommendedName>
</protein>
<dbReference type="RefSeq" id="WP_253447380.1">
    <property type="nucleotide sequence ID" value="NZ_JALJYF010000001.1"/>
</dbReference>
<dbReference type="Gene3D" id="3.30.1490.190">
    <property type="match status" value="1"/>
</dbReference>
<sequence length="156" mass="17491">MAAHAHDHEQCVREAMASAERVCAERGVRLTPIRKRVLELVWESHEAIKAYDLLDKLGDADGSAKPPTVYRALDFLLTQGLVHRIESENAYVGCRHPEHTHEFQLLICDDCRHVEEISVAGLSESLKRQAKKQGFQVNRQTVEVHGQCPNCAGQKG</sequence>
<dbReference type="CDD" id="cd07153">
    <property type="entry name" value="Fur_like"/>
    <property type="match status" value="1"/>
</dbReference>
<evidence type="ECO:0000313" key="8">
    <source>
        <dbReference type="EMBL" id="MCP1727439.1"/>
    </source>
</evidence>
<comment type="similarity">
    <text evidence="1 7">Belongs to the Fur family.</text>
</comment>
<evidence type="ECO:0000256" key="1">
    <source>
        <dbReference type="ARBA" id="ARBA00007957"/>
    </source>
</evidence>
<dbReference type="EMBL" id="JALJYF010000001">
    <property type="protein sequence ID" value="MCP1727439.1"/>
    <property type="molecule type" value="Genomic_DNA"/>
</dbReference>
<evidence type="ECO:0000256" key="5">
    <source>
        <dbReference type="ARBA" id="ARBA00023125"/>
    </source>
</evidence>
<comment type="caution">
    <text evidence="8">The sequence shown here is derived from an EMBL/GenBank/DDBJ whole genome shotgun (WGS) entry which is preliminary data.</text>
</comment>
<dbReference type="InterPro" id="IPR043135">
    <property type="entry name" value="Fur_C"/>
</dbReference>
<evidence type="ECO:0000256" key="6">
    <source>
        <dbReference type="ARBA" id="ARBA00023163"/>
    </source>
</evidence>
<dbReference type="Pfam" id="PF01475">
    <property type="entry name" value="FUR"/>
    <property type="match status" value="1"/>
</dbReference>
<comment type="subunit">
    <text evidence="7">Homodimer.</text>
</comment>